<reference evidence="3 4" key="1">
    <citation type="submission" date="2020-03" db="EMBL/GenBank/DDBJ databases">
        <title>Draft Genome Sequence of Cudoniella acicularis.</title>
        <authorList>
            <person name="Buettner E."/>
            <person name="Kellner H."/>
        </authorList>
    </citation>
    <scope>NUCLEOTIDE SEQUENCE [LARGE SCALE GENOMIC DNA]</scope>
    <source>
        <strain evidence="3 4">DSM 108380</strain>
    </source>
</reference>
<evidence type="ECO:0000313" key="4">
    <source>
        <dbReference type="Proteomes" id="UP000566819"/>
    </source>
</evidence>
<feature type="region of interest" description="Disordered" evidence="1">
    <location>
        <begin position="334"/>
        <end position="357"/>
    </location>
</feature>
<keyword evidence="2" id="KW-1133">Transmembrane helix</keyword>
<comment type="caution">
    <text evidence="3">The sequence shown here is derived from an EMBL/GenBank/DDBJ whole genome shotgun (WGS) entry which is preliminary data.</text>
</comment>
<feature type="compositionally biased region" description="Polar residues" evidence="1">
    <location>
        <begin position="635"/>
        <end position="644"/>
    </location>
</feature>
<feature type="transmembrane region" description="Helical" evidence="2">
    <location>
        <begin position="7"/>
        <end position="30"/>
    </location>
</feature>
<feature type="region of interest" description="Disordered" evidence="1">
    <location>
        <begin position="622"/>
        <end position="650"/>
    </location>
</feature>
<feature type="region of interest" description="Disordered" evidence="1">
    <location>
        <begin position="370"/>
        <end position="440"/>
    </location>
</feature>
<protein>
    <submittedName>
        <fullName evidence="3">Uncharacterized protein</fullName>
    </submittedName>
</protein>
<evidence type="ECO:0000256" key="1">
    <source>
        <dbReference type="SAM" id="MobiDB-lite"/>
    </source>
</evidence>
<feature type="compositionally biased region" description="Polar residues" evidence="1">
    <location>
        <begin position="224"/>
        <end position="235"/>
    </location>
</feature>
<organism evidence="3 4">
    <name type="scientific">Cudoniella acicularis</name>
    <dbReference type="NCBI Taxonomy" id="354080"/>
    <lineage>
        <taxon>Eukaryota</taxon>
        <taxon>Fungi</taxon>
        <taxon>Dikarya</taxon>
        <taxon>Ascomycota</taxon>
        <taxon>Pezizomycotina</taxon>
        <taxon>Leotiomycetes</taxon>
        <taxon>Helotiales</taxon>
        <taxon>Tricladiaceae</taxon>
        <taxon>Cudoniella</taxon>
    </lineage>
</organism>
<dbReference type="Proteomes" id="UP000566819">
    <property type="component" value="Unassembled WGS sequence"/>
</dbReference>
<keyword evidence="2" id="KW-0472">Membrane</keyword>
<feature type="region of interest" description="Disordered" evidence="1">
    <location>
        <begin position="486"/>
        <end position="570"/>
    </location>
</feature>
<dbReference type="AlphaFoldDB" id="A0A8H4RKV1"/>
<dbReference type="OrthoDB" id="5329749at2759"/>
<accession>A0A8H4RKV1</accession>
<name>A0A8H4RKV1_9HELO</name>
<keyword evidence="4" id="KW-1185">Reference proteome</keyword>
<gene>
    <name evidence="3" type="ORF">G7Y89_g8092</name>
</gene>
<dbReference type="EMBL" id="JAAMPI010000595">
    <property type="protein sequence ID" value="KAF4630052.1"/>
    <property type="molecule type" value="Genomic_DNA"/>
</dbReference>
<sequence length="678" mass="75389">MSQQDSPLSIAASVTGILTFAGAIVAGFYARAISLRNAIDTQAEVSSALEKIDFLETETNMLNNAYLASQIRHPDRKYGSGDFKYFHGLLHQSLQRMRQMDRGLRRNAEMVTGGNSYDKLSRVKTAATWMAARNRIHQDIEERQAESHRIFQIQLAILSAKIDELSYHQNHHNANCSMIEEFGTLQRAVDAKLGDENVDYDEDEEKENRTEVCKIDPDGPQVKSIGSQKSTTQQLRPGPDLNKSSRLSYHLDSIINVWTNSVTSLERSWRISSEEPQPWSEPPVTVIEHVENEQTSTIRVVQEADTKSELYDDSLAFDYNPAVVAFIGEGKVCKPRSPKVRSPSPKASHHSHGSSCTLFEYSPTAPITIILTTPDDDTPPPTPRPTSERKNPFHAIRSIRTSTPIPPMPPTNSSTVGLSPPLDRTRLMPPSERSLNSRKIQKAQEFREIRSFMINFMNTSGDTFPMKLRFKMMDMYCIREGDLDPDMSQSMLPKKLHPQLPGPSPPNAPKRYKSASRRVGQTNIPPTIRAIAPPSPSPSPTLALPSPSPPPPPVPSKDVPSPPDPRPYEDDLPLAWLAPMISTSSSDPSYFDPTHSLRKARSAPNLNKNLPLLNFDENGEPIPASPYQLGKGFNRSDTALPDSSPQKKRNSILTSTFSAVRLALFSPATTTKISARDE</sequence>
<feature type="compositionally biased region" description="Basic and acidic residues" evidence="1">
    <location>
        <begin position="206"/>
        <end position="217"/>
    </location>
</feature>
<evidence type="ECO:0000313" key="3">
    <source>
        <dbReference type="EMBL" id="KAF4630052.1"/>
    </source>
</evidence>
<proteinExistence type="predicted"/>
<keyword evidence="2" id="KW-0812">Transmembrane</keyword>
<feature type="compositionally biased region" description="Pro residues" evidence="1">
    <location>
        <begin position="546"/>
        <end position="565"/>
    </location>
</feature>
<feature type="region of interest" description="Disordered" evidence="1">
    <location>
        <begin position="200"/>
        <end position="243"/>
    </location>
</feature>
<evidence type="ECO:0000256" key="2">
    <source>
        <dbReference type="SAM" id="Phobius"/>
    </source>
</evidence>